<evidence type="ECO:0000313" key="11">
    <source>
        <dbReference type="EMBL" id="KAH0887259.1"/>
    </source>
</evidence>
<keyword evidence="3" id="KW-1003">Cell membrane</keyword>
<feature type="compositionally biased region" description="Polar residues" evidence="9">
    <location>
        <begin position="102"/>
        <end position="117"/>
    </location>
</feature>
<dbReference type="PANTHER" id="PTHR28259:SF1">
    <property type="entry name" value="FLUORIDE EXPORT PROTEIN 1-RELATED"/>
    <property type="match status" value="1"/>
</dbReference>
<comment type="caution">
    <text evidence="11">The sequence shown here is derived from an EMBL/GenBank/DDBJ whole genome shotgun (WGS) entry which is preliminary data.</text>
</comment>
<dbReference type="Proteomes" id="UP000824890">
    <property type="component" value="Unassembled WGS sequence"/>
</dbReference>
<dbReference type="InterPro" id="IPR003691">
    <property type="entry name" value="FluC"/>
</dbReference>
<dbReference type="Pfam" id="PF02537">
    <property type="entry name" value="CRCB"/>
    <property type="match status" value="2"/>
</dbReference>
<name>A0ABQ8A422_BRANA</name>
<evidence type="ECO:0000256" key="1">
    <source>
        <dbReference type="ARBA" id="ARBA00002598"/>
    </source>
</evidence>
<evidence type="ECO:0000256" key="2">
    <source>
        <dbReference type="ARBA" id="ARBA00004651"/>
    </source>
</evidence>
<evidence type="ECO:0000256" key="9">
    <source>
        <dbReference type="SAM" id="MobiDB-lite"/>
    </source>
</evidence>
<keyword evidence="6 10" id="KW-0472">Membrane</keyword>
<dbReference type="EMBL" id="JAGKQM010000014">
    <property type="protein sequence ID" value="KAH0887259.1"/>
    <property type="molecule type" value="Genomic_DNA"/>
</dbReference>
<feature type="region of interest" description="Disordered" evidence="9">
    <location>
        <begin position="1"/>
        <end position="22"/>
    </location>
</feature>
<gene>
    <name evidence="11" type="ORF">HID58_063355</name>
</gene>
<feature type="transmembrane region" description="Helical" evidence="10">
    <location>
        <begin position="430"/>
        <end position="451"/>
    </location>
</feature>
<feature type="region of interest" description="Disordered" evidence="9">
    <location>
        <begin position="79"/>
        <end position="122"/>
    </location>
</feature>
<proteinExistence type="inferred from homology"/>
<feature type="transmembrane region" description="Helical" evidence="10">
    <location>
        <begin position="204"/>
        <end position="224"/>
    </location>
</feature>
<sequence length="659" mass="73824">MDSGNGHQEPFRTRSFSRESSLASSLSLSRSLPLFISTNDVDDSESVSEAGDIGDRSLRRRHSIGRSNRLFSSEDLLEQGVTDDTSRQEHDLSVVKPLPEHMTTSPLPTKSLLSPETNKPVKKEEPVLPKSLEYISCLIHLAVFGILGAITRYLLQKLFGPSVARVTSDGSILYLDLPSNMVGSFLMGWFGVVFKADITRVSEFLAIGLSTGYLGSLTTFSGWNQKMLDLSADGKWLYAVLGFLLGLFLASYSIILGVETAKGFRWLLQRRASSSSKEERNSCLLEVNTFKRHLVSMTLMVLLLVALLAVSATQLVKEFDKGTSEAQLWLGCLVAAPGVWLRWFLARLNGRGLGKDGQYLRWVPFGTVIANVAAASAMAALATLKKSVDTTTCNTVASSIQFGLLGCLSTVSTFTAEFNAMRESDYPWRAYAYASFTIAVSFAIGTVIYSVPVWVGRDEGEEKKKKKKKKKEKTTVRMLCDFCGSSSSKRYEHTKQEEALLIESELKRLRLLTRRMTGKDLDGLTFAELLLLESLLKQVLLIVKKLKKKTELEEEQRLQKKEADDECEKIVRGESWWFWLLATDKKMKKHHHHCLEFRRMSGRELAGMTYSELRLLEDEINRGLMGLHEQQFGPRMEQIATQQSELRDADERLGTVDGS</sequence>
<reference evidence="11 12" key="1">
    <citation type="submission" date="2021-05" db="EMBL/GenBank/DDBJ databases">
        <title>Genome Assembly of Synthetic Allotetraploid Brassica napus Reveals Homoeologous Exchanges between Subgenomes.</title>
        <authorList>
            <person name="Davis J.T."/>
        </authorList>
    </citation>
    <scope>NUCLEOTIDE SEQUENCE [LARGE SCALE GENOMIC DNA]</scope>
    <source>
        <strain evidence="12">cv. Da-Ae</strain>
        <tissue evidence="11">Seedling</tissue>
    </source>
</reference>
<feature type="transmembrane region" description="Helical" evidence="10">
    <location>
        <begin position="294"/>
        <end position="316"/>
    </location>
</feature>
<comment type="function">
    <text evidence="1">Fluoride channel required for the rapid expulsion of cytoplasmic fluoride.</text>
</comment>
<comment type="catalytic activity">
    <reaction evidence="8">
        <text>fluoride(in) = fluoride(out)</text>
        <dbReference type="Rhea" id="RHEA:76159"/>
        <dbReference type="ChEBI" id="CHEBI:17051"/>
    </reaction>
    <physiologicalReaction direction="left-to-right" evidence="8">
        <dbReference type="Rhea" id="RHEA:76160"/>
    </physiologicalReaction>
</comment>
<feature type="transmembrane region" description="Helical" evidence="10">
    <location>
        <begin position="396"/>
        <end position="418"/>
    </location>
</feature>
<evidence type="ECO:0000256" key="6">
    <source>
        <dbReference type="ARBA" id="ARBA00023136"/>
    </source>
</evidence>
<evidence type="ECO:0000256" key="5">
    <source>
        <dbReference type="ARBA" id="ARBA00022989"/>
    </source>
</evidence>
<comment type="similarity">
    <text evidence="7">Belongs to the fluoride channel Fluc/FEX (TC 1.A.43) family.</text>
</comment>
<keyword evidence="12" id="KW-1185">Reference proteome</keyword>
<feature type="transmembrane region" description="Helical" evidence="10">
    <location>
        <begin position="365"/>
        <end position="384"/>
    </location>
</feature>
<evidence type="ECO:0000256" key="8">
    <source>
        <dbReference type="ARBA" id="ARBA00035585"/>
    </source>
</evidence>
<feature type="transmembrane region" description="Helical" evidence="10">
    <location>
        <begin position="328"/>
        <end position="345"/>
    </location>
</feature>
<evidence type="ECO:0000256" key="10">
    <source>
        <dbReference type="SAM" id="Phobius"/>
    </source>
</evidence>
<feature type="compositionally biased region" description="Basic and acidic residues" evidence="9">
    <location>
        <begin position="84"/>
        <end position="93"/>
    </location>
</feature>
<keyword evidence="4 10" id="KW-0812">Transmembrane</keyword>
<evidence type="ECO:0000256" key="7">
    <source>
        <dbReference type="ARBA" id="ARBA00035120"/>
    </source>
</evidence>
<feature type="transmembrane region" description="Helical" evidence="10">
    <location>
        <begin position="132"/>
        <end position="151"/>
    </location>
</feature>
<feature type="transmembrane region" description="Helical" evidence="10">
    <location>
        <begin position="171"/>
        <end position="192"/>
    </location>
</feature>
<dbReference type="PANTHER" id="PTHR28259">
    <property type="entry name" value="FLUORIDE EXPORT PROTEIN 1-RELATED"/>
    <property type="match status" value="1"/>
</dbReference>
<keyword evidence="5 10" id="KW-1133">Transmembrane helix</keyword>
<evidence type="ECO:0000256" key="3">
    <source>
        <dbReference type="ARBA" id="ARBA00022475"/>
    </source>
</evidence>
<protein>
    <submittedName>
        <fullName evidence="11">Uncharacterized protein</fullName>
    </submittedName>
</protein>
<organism evidence="11 12">
    <name type="scientific">Brassica napus</name>
    <name type="common">Rape</name>
    <dbReference type="NCBI Taxonomy" id="3708"/>
    <lineage>
        <taxon>Eukaryota</taxon>
        <taxon>Viridiplantae</taxon>
        <taxon>Streptophyta</taxon>
        <taxon>Embryophyta</taxon>
        <taxon>Tracheophyta</taxon>
        <taxon>Spermatophyta</taxon>
        <taxon>Magnoliopsida</taxon>
        <taxon>eudicotyledons</taxon>
        <taxon>Gunneridae</taxon>
        <taxon>Pentapetalae</taxon>
        <taxon>rosids</taxon>
        <taxon>malvids</taxon>
        <taxon>Brassicales</taxon>
        <taxon>Brassicaceae</taxon>
        <taxon>Brassiceae</taxon>
        <taxon>Brassica</taxon>
    </lineage>
</organism>
<evidence type="ECO:0000256" key="4">
    <source>
        <dbReference type="ARBA" id="ARBA00022692"/>
    </source>
</evidence>
<comment type="subcellular location">
    <subcellularLocation>
        <location evidence="2">Cell membrane</location>
        <topology evidence="2">Multi-pass membrane protein</topology>
    </subcellularLocation>
</comment>
<feature type="transmembrane region" description="Helical" evidence="10">
    <location>
        <begin position="236"/>
        <end position="258"/>
    </location>
</feature>
<evidence type="ECO:0000313" key="12">
    <source>
        <dbReference type="Proteomes" id="UP000824890"/>
    </source>
</evidence>
<accession>A0ABQ8A422</accession>